<evidence type="ECO:0000259" key="9">
    <source>
        <dbReference type="Pfam" id="PF23540"/>
    </source>
</evidence>
<reference evidence="10" key="1">
    <citation type="submission" date="2016-02" db="EMBL/GenBank/DDBJ databases">
        <title>Genome sequence of Bacillus trypoxylicola KCTC 13244(T).</title>
        <authorList>
            <person name="Jeong H."/>
            <person name="Park S.-H."/>
            <person name="Choi S.-K."/>
        </authorList>
    </citation>
    <scope>NUCLEOTIDE SEQUENCE [LARGE SCALE GENOMIC DNA]</scope>
    <source>
        <strain evidence="10">KCTC 13244</strain>
    </source>
</reference>
<feature type="domain" description="Signal transduction histidine kinase subgroup 3 dimerisation and phosphoacceptor" evidence="8">
    <location>
        <begin position="187"/>
        <end position="252"/>
    </location>
</feature>
<dbReference type="AlphaFoldDB" id="A0A162F472"/>
<dbReference type="InterPro" id="IPR050482">
    <property type="entry name" value="Sensor_HK_TwoCompSys"/>
</dbReference>
<keyword evidence="7" id="KW-0812">Transmembrane</keyword>
<dbReference type="InterPro" id="IPR056374">
    <property type="entry name" value="DesK/YvfT_N"/>
</dbReference>
<dbReference type="GO" id="GO:0016020">
    <property type="term" value="C:membrane"/>
    <property type="evidence" value="ECO:0007669"/>
    <property type="project" value="InterPro"/>
</dbReference>
<evidence type="ECO:0000256" key="7">
    <source>
        <dbReference type="SAM" id="Phobius"/>
    </source>
</evidence>
<dbReference type="GO" id="GO:0000155">
    <property type="term" value="F:phosphorelay sensor kinase activity"/>
    <property type="evidence" value="ECO:0007669"/>
    <property type="project" value="InterPro"/>
</dbReference>
<sequence>MGNHKLSITVKQYLNFEKRNGIAPYIWTVLCILPFYFIVQSTTLVSIIGISLTLLFFLFFRLANISNKGWTIYLWTILLNAMSIMAIYLYSYVYFAFFLAYLIGNIRDRIAFFILYFIHLLSTTVMINYMFAVQEPLFIRQLPFIIIVLISIILLPFNLFNRNEKEKLEEKLEDANKMISELIKVEERERIARDLHDTLGQKLSLIGLKSELANKLIKKDPKQASQELQDVQQTARTALSEVRKMVSQMRSVRLKDELVRVKQLLQAAEIESSIDNPPETLHLSLISENILSMCLKEGINNVVKHSGATICHISIEVKQDSTILNIMDNGRFKQPSANYTVGYGIIGMRERLEFINGKLELFTQDGTNLKITVPSDARGGESS</sequence>
<evidence type="ECO:0000313" key="10">
    <source>
        <dbReference type="EMBL" id="KYG34771.1"/>
    </source>
</evidence>
<evidence type="ECO:0000256" key="2">
    <source>
        <dbReference type="ARBA" id="ARBA00012438"/>
    </source>
</evidence>
<keyword evidence="5" id="KW-0902">Two-component regulatory system</keyword>
<evidence type="ECO:0000256" key="1">
    <source>
        <dbReference type="ARBA" id="ARBA00000085"/>
    </source>
</evidence>
<feature type="domain" description="DesK/YvfT N-terminal" evidence="9">
    <location>
        <begin position="11"/>
        <end position="158"/>
    </location>
</feature>
<dbReference type="PANTHER" id="PTHR24421:SF63">
    <property type="entry name" value="SENSOR HISTIDINE KINASE DESK"/>
    <property type="match status" value="1"/>
</dbReference>
<feature type="transmembrane region" description="Helical" evidence="7">
    <location>
        <begin position="142"/>
        <end position="160"/>
    </location>
</feature>
<evidence type="ECO:0000259" key="8">
    <source>
        <dbReference type="Pfam" id="PF07730"/>
    </source>
</evidence>
<dbReference type="OrthoDB" id="9797605at2"/>
<dbReference type="Pfam" id="PF07730">
    <property type="entry name" value="HisKA_3"/>
    <property type="match status" value="1"/>
</dbReference>
<evidence type="ECO:0000256" key="3">
    <source>
        <dbReference type="ARBA" id="ARBA00022679"/>
    </source>
</evidence>
<keyword evidence="4 10" id="KW-0418">Kinase</keyword>
<dbReference type="InterPro" id="IPR011712">
    <property type="entry name" value="Sig_transdc_His_kin_sub3_dim/P"/>
</dbReference>
<comment type="catalytic activity">
    <reaction evidence="1">
        <text>ATP + protein L-histidine = ADP + protein N-phospho-L-histidine.</text>
        <dbReference type="EC" id="2.7.13.3"/>
    </reaction>
</comment>
<dbReference type="Gene3D" id="3.30.565.10">
    <property type="entry name" value="Histidine kinase-like ATPase, C-terminal domain"/>
    <property type="match status" value="1"/>
</dbReference>
<feature type="coiled-coil region" evidence="6">
    <location>
        <begin position="158"/>
        <end position="189"/>
    </location>
</feature>
<dbReference type="Proteomes" id="UP000075806">
    <property type="component" value="Unassembled WGS sequence"/>
</dbReference>
<dbReference type="Pfam" id="PF23540">
    <property type="entry name" value="DesK_N"/>
    <property type="match status" value="1"/>
</dbReference>
<dbReference type="STRING" id="519424.AZF04_00070"/>
<dbReference type="RefSeq" id="WP_061947006.1">
    <property type="nucleotide sequence ID" value="NZ_LTAO01000001.1"/>
</dbReference>
<proteinExistence type="predicted"/>
<feature type="transmembrane region" description="Helical" evidence="7">
    <location>
        <begin position="44"/>
        <end position="60"/>
    </location>
</feature>
<dbReference type="GO" id="GO:0046983">
    <property type="term" value="F:protein dimerization activity"/>
    <property type="evidence" value="ECO:0007669"/>
    <property type="project" value="InterPro"/>
</dbReference>
<keyword evidence="3" id="KW-0808">Transferase</keyword>
<dbReference type="SUPFAM" id="SSF55874">
    <property type="entry name" value="ATPase domain of HSP90 chaperone/DNA topoisomerase II/histidine kinase"/>
    <property type="match status" value="1"/>
</dbReference>
<dbReference type="EC" id="2.7.13.3" evidence="2"/>
<accession>A0A162F472</accession>
<gene>
    <name evidence="10" type="ORF">AZF04_00070</name>
</gene>
<keyword evidence="7" id="KW-0472">Membrane</keyword>
<evidence type="ECO:0000256" key="5">
    <source>
        <dbReference type="ARBA" id="ARBA00023012"/>
    </source>
</evidence>
<dbReference type="CDD" id="cd16917">
    <property type="entry name" value="HATPase_UhpB-NarQ-NarX-like"/>
    <property type="match status" value="1"/>
</dbReference>
<keyword evidence="11" id="KW-1185">Reference proteome</keyword>
<evidence type="ECO:0000256" key="4">
    <source>
        <dbReference type="ARBA" id="ARBA00022777"/>
    </source>
</evidence>
<organism evidence="10 11">
    <name type="scientific">Alkalihalobacillus trypoxylicola</name>
    <dbReference type="NCBI Taxonomy" id="519424"/>
    <lineage>
        <taxon>Bacteria</taxon>
        <taxon>Bacillati</taxon>
        <taxon>Bacillota</taxon>
        <taxon>Bacilli</taxon>
        <taxon>Bacillales</taxon>
        <taxon>Bacillaceae</taxon>
        <taxon>Alkalihalobacillus</taxon>
    </lineage>
</organism>
<keyword evidence="7" id="KW-1133">Transmembrane helix</keyword>
<evidence type="ECO:0000256" key="6">
    <source>
        <dbReference type="SAM" id="Coils"/>
    </source>
</evidence>
<dbReference type="EMBL" id="LTAO01000001">
    <property type="protein sequence ID" value="KYG34771.1"/>
    <property type="molecule type" value="Genomic_DNA"/>
</dbReference>
<evidence type="ECO:0000313" key="11">
    <source>
        <dbReference type="Proteomes" id="UP000075806"/>
    </source>
</evidence>
<name>A0A162F472_9BACI</name>
<comment type="caution">
    <text evidence="10">The sequence shown here is derived from an EMBL/GenBank/DDBJ whole genome shotgun (WGS) entry which is preliminary data.</text>
</comment>
<feature type="transmembrane region" description="Helical" evidence="7">
    <location>
        <begin position="110"/>
        <end position="130"/>
    </location>
</feature>
<dbReference type="Gene3D" id="1.20.5.1930">
    <property type="match status" value="1"/>
</dbReference>
<feature type="transmembrane region" description="Helical" evidence="7">
    <location>
        <begin position="21"/>
        <end position="38"/>
    </location>
</feature>
<dbReference type="PANTHER" id="PTHR24421">
    <property type="entry name" value="NITRATE/NITRITE SENSOR PROTEIN NARX-RELATED"/>
    <property type="match status" value="1"/>
</dbReference>
<protein>
    <recommendedName>
        <fullName evidence="2">histidine kinase</fullName>
        <ecNumber evidence="2">2.7.13.3</ecNumber>
    </recommendedName>
</protein>
<dbReference type="InterPro" id="IPR036890">
    <property type="entry name" value="HATPase_C_sf"/>
</dbReference>
<feature type="transmembrane region" description="Helical" evidence="7">
    <location>
        <begin position="72"/>
        <end position="104"/>
    </location>
</feature>
<keyword evidence="6" id="KW-0175">Coiled coil</keyword>